<evidence type="ECO:0000256" key="4">
    <source>
        <dbReference type="ARBA" id="ARBA00022692"/>
    </source>
</evidence>
<accession>A0A8J2RPX7</accession>
<keyword evidence="2" id="KW-0328">Glycosyltransferase</keyword>
<evidence type="ECO:0000256" key="8">
    <source>
        <dbReference type="SAM" id="Phobius"/>
    </source>
</evidence>
<dbReference type="InterPro" id="IPR053202">
    <property type="entry name" value="EGF_Rcpt_Signaling_Reg"/>
</dbReference>
<dbReference type="AlphaFoldDB" id="A0A8J2RPX7"/>
<sequence length="645" mass="74447">MAFFKTWRQLTKLQRKVILILISLAGISLWSHHGSSHHYKSQLTFNLMKEKYGEQKSVASPGPECTIDYANANRLQQDHPCVIELIRSQYLHRPSSPNVPLNLSHPEVDDPSAAQSKVVLTHLHNQSGGFFVECGAFDGEFGSNTLFMERKLQWKGILIEPDRKSFDKLLSKQRRSWALPVCLSTEPYPTKVSFESNYEAGKIFGHGNDEQKEKSIERIKRDGIKLIDVQCYPFYSILLAVGRTRVDYFSLDVEGAESQILFNVPWHLVDVKTLTVEITSRNEQIVNQVTNHMTDNGFNSAGLITGQGYYDLVFVNKRRVCKTRGVLTKRRMMRYFKSHSNLFYLRIWWIVTLLFCCCSIIGRFVPLNKKAIRIDTSANHEKLLGTHSSRPIHRLLCWIPISAKSKSRAQLIQKTWGKQCDVLLFMSSQMDPTIPSIGLPVEDSYNTLWGKTYEGLKYIYENHLNEADWFFKADDDTYVIVDNLRQFLESYDIELPHFLGSRFAHNRLLKGYFGGGAGYVMTRETIRIFVEHVYNNGFDMCINGHHGEEDSYLAMCLEVFDVMFGDTRDSNGAERFLQLNLHNLYRPFDYQATLRAFFPSKSGLDCCSNETISFHPVKDGQLLEYDYLVKYNRHSKKKSNTRKKI</sequence>
<feature type="transmembrane region" description="Helical" evidence="8">
    <location>
        <begin position="343"/>
        <end position="365"/>
    </location>
</feature>
<protein>
    <recommendedName>
        <fullName evidence="13">N-acetylgalactosaminide beta-1,3-galactosyltransferase</fullName>
    </recommendedName>
</protein>
<dbReference type="Gene3D" id="3.90.550.50">
    <property type="match status" value="1"/>
</dbReference>
<evidence type="ECO:0000259" key="9">
    <source>
        <dbReference type="Pfam" id="PF02434"/>
    </source>
</evidence>
<evidence type="ECO:0000256" key="2">
    <source>
        <dbReference type="ARBA" id="ARBA00022676"/>
    </source>
</evidence>
<dbReference type="InterPro" id="IPR006342">
    <property type="entry name" value="FkbM_mtfrase"/>
</dbReference>
<dbReference type="GO" id="GO:0031902">
    <property type="term" value="C:late endosome membrane"/>
    <property type="evidence" value="ECO:0007669"/>
    <property type="project" value="TreeGrafter"/>
</dbReference>
<evidence type="ECO:0000256" key="6">
    <source>
        <dbReference type="ARBA" id="ARBA00022989"/>
    </source>
</evidence>
<dbReference type="GO" id="GO:0005886">
    <property type="term" value="C:plasma membrane"/>
    <property type="evidence" value="ECO:0007669"/>
    <property type="project" value="TreeGrafter"/>
</dbReference>
<comment type="caution">
    <text evidence="11">The sequence shown here is derived from an EMBL/GenBank/DDBJ whole genome shotgun (WGS) entry which is preliminary data.</text>
</comment>
<evidence type="ECO:0000313" key="11">
    <source>
        <dbReference type="EMBL" id="CAH0103413.1"/>
    </source>
</evidence>
<evidence type="ECO:0000256" key="3">
    <source>
        <dbReference type="ARBA" id="ARBA00022679"/>
    </source>
</evidence>
<dbReference type="EMBL" id="CAKKLH010000112">
    <property type="protein sequence ID" value="CAH0103413.1"/>
    <property type="molecule type" value="Genomic_DNA"/>
</dbReference>
<evidence type="ECO:0000256" key="7">
    <source>
        <dbReference type="ARBA" id="ARBA00023136"/>
    </source>
</evidence>
<dbReference type="GO" id="GO:0005789">
    <property type="term" value="C:endoplasmic reticulum membrane"/>
    <property type="evidence" value="ECO:0007669"/>
    <property type="project" value="TreeGrafter"/>
</dbReference>
<dbReference type="PANTHER" id="PTHR34009:SF2">
    <property type="entry name" value="PROTEIN STAR"/>
    <property type="match status" value="1"/>
</dbReference>
<evidence type="ECO:0008006" key="13">
    <source>
        <dbReference type="Google" id="ProtNLM"/>
    </source>
</evidence>
<dbReference type="Gene3D" id="3.40.50.150">
    <property type="entry name" value="Vaccinia Virus protein VP39"/>
    <property type="match status" value="1"/>
</dbReference>
<dbReference type="Proteomes" id="UP000789390">
    <property type="component" value="Unassembled WGS sequence"/>
</dbReference>
<evidence type="ECO:0000256" key="1">
    <source>
        <dbReference type="ARBA" id="ARBA00004606"/>
    </source>
</evidence>
<keyword evidence="4 8" id="KW-0812">Transmembrane</keyword>
<keyword evidence="7 8" id="KW-0472">Membrane</keyword>
<organism evidence="11 12">
    <name type="scientific">Daphnia galeata</name>
    <dbReference type="NCBI Taxonomy" id="27404"/>
    <lineage>
        <taxon>Eukaryota</taxon>
        <taxon>Metazoa</taxon>
        <taxon>Ecdysozoa</taxon>
        <taxon>Arthropoda</taxon>
        <taxon>Crustacea</taxon>
        <taxon>Branchiopoda</taxon>
        <taxon>Diplostraca</taxon>
        <taxon>Cladocera</taxon>
        <taxon>Anomopoda</taxon>
        <taxon>Daphniidae</taxon>
        <taxon>Daphnia</taxon>
    </lineage>
</organism>
<dbReference type="InterPro" id="IPR003378">
    <property type="entry name" value="Fringe-like_glycosylTrfase"/>
</dbReference>
<name>A0A8J2RPX7_9CRUS</name>
<proteinExistence type="predicted"/>
<gene>
    <name evidence="11" type="ORF">DGAL_LOCUS5987</name>
</gene>
<keyword evidence="6 8" id="KW-1133">Transmembrane helix</keyword>
<reference evidence="11" key="1">
    <citation type="submission" date="2021-11" db="EMBL/GenBank/DDBJ databases">
        <authorList>
            <person name="Schell T."/>
        </authorList>
    </citation>
    <scope>NUCLEOTIDE SEQUENCE</scope>
    <source>
        <strain evidence="11">M5</strain>
    </source>
</reference>
<evidence type="ECO:0000313" key="12">
    <source>
        <dbReference type="Proteomes" id="UP000789390"/>
    </source>
</evidence>
<keyword evidence="5" id="KW-0735">Signal-anchor</keyword>
<dbReference type="GO" id="GO:0016197">
    <property type="term" value="P:endosomal transport"/>
    <property type="evidence" value="ECO:0007669"/>
    <property type="project" value="TreeGrafter"/>
</dbReference>
<dbReference type="OrthoDB" id="6335980at2759"/>
<dbReference type="PANTHER" id="PTHR34009">
    <property type="entry name" value="PROTEIN STAR"/>
    <property type="match status" value="1"/>
</dbReference>
<dbReference type="InterPro" id="IPR029063">
    <property type="entry name" value="SAM-dependent_MTases_sf"/>
</dbReference>
<dbReference type="GO" id="GO:0006888">
    <property type="term" value="P:endoplasmic reticulum to Golgi vesicle-mediated transport"/>
    <property type="evidence" value="ECO:0007669"/>
    <property type="project" value="TreeGrafter"/>
</dbReference>
<dbReference type="Pfam" id="PF02434">
    <property type="entry name" value="Fringe"/>
    <property type="match status" value="1"/>
</dbReference>
<feature type="domain" description="Fringe-like glycosyltransferase" evidence="9">
    <location>
        <begin position="406"/>
        <end position="558"/>
    </location>
</feature>
<keyword evidence="12" id="KW-1185">Reference proteome</keyword>
<evidence type="ECO:0000256" key="5">
    <source>
        <dbReference type="ARBA" id="ARBA00022968"/>
    </source>
</evidence>
<keyword evidence="3" id="KW-0808">Transferase</keyword>
<evidence type="ECO:0000259" key="10">
    <source>
        <dbReference type="Pfam" id="PF05050"/>
    </source>
</evidence>
<comment type="subcellular location">
    <subcellularLocation>
        <location evidence="1">Membrane</location>
        <topology evidence="1">Single-pass type II membrane protein</topology>
    </subcellularLocation>
</comment>
<dbReference type="SUPFAM" id="SSF53335">
    <property type="entry name" value="S-adenosyl-L-methionine-dependent methyltransferases"/>
    <property type="match status" value="1"/>
</dbReference>
<dbReference type="GO" id="GO:0005794">
    <property type="term" value="C:Golgi apparatus"/>
    <property type="evidence" value="ECO:0007669"/>
    <property type="project" value="TreeGrafter"/>
</dbReference>
<dbReference type="GO" id="GO:0016757">
    <property type="term" value="F:glycosyltransferase activity"/>
    <property type="evidence" value="ECO:0007669"/>
    <property type="project" value="UniProtKB-KW"/>
</dbReference>
<dbReference type="Pfam" id="PF05050">
    <property type="entry name" value="Methyltransf_21"/>
    <property type="match status" value="1"/>
</dbReference>
<feature type="domain" description="Methyltransferase FkbM" evidence="10">
    <location>
        <begin position="133"/>
        <end position="297"/>
    </location>
</feature>